<evidence type="ECO:0000313" key="4">
    <source>
        <dbReference type="EMBL" id="QJI01869.1"/>
    </source>
</evidence>
<evidence type="ECO:0000313" key="1">
    <source>
        <dbReference type="EMBL" id="QJA45565.1"/>
    </source>
</evidence>
<sequence length="84" mass="9655">MRYESENRMFFEPEDLDIPPVTNPAYIYKEGDEIQVLSSTIVGEQLESVTVDYKVVDVKHEISCIIASDQNIIVHLEKKNELPT</sequence>
<evidence type="ECO:0000313" key="3">
    <source>
        <dbReference type="EMBL" id="QJA73128.1"/>
    </source>
</evidence>
<protein>
    <submittedName>
        <fullName evidence="1">Uncharacterized protein</fullName>
    </submittedName>
</protein>
<evidence type="ECO:0000313" key="2">
    <source>
        <dbReference type="EMBL" id="QJA66949.1"/>
    </source>
</evidence>
<dbReference type="EMBL" id="MT141563">
    <property type="protein sequence ID" value="QJA66949.1"/>
    <property type="molecule type" value="Genomic_DNA"/>
</dbReference>
<accession>A0A6H1ZE79</accession>
<organism evidence="1">
    <name type="scientific">viral metagenome</name>
    <dbReference type="NCBI Taxonomy" id="1070528"/>
    <lineage>
        <taxon>unclassified sequences</taxon>
        <taxon>metagenomes</taxon>
        <taxon>organismal metagenomes</taxon>
    </lineage>
</organism>
<dbReference type="AlphaFoldDB" id="A0A6H1ZE79"/>
<reference evidence="1" key="1">
    <citation type="submission" date="2020-03" db="EMBL/GenBank/DDBJ databases">
        <title>The deep terrestrial virosphere.</title>
        <authorList>
            <person name="Holmfeldt K."/>
            <person name="Nilsson E."/>
            <person name="Simone D."/>
            <person name="Lopez-Fernandez M."/>
            <person name="Wu X."/>
            <person name="de Brujin I."/>
            <person name="Lundin D."/>
            <person name="Andersson A."/>
            <person name="Bertilsson S."/>
            <person name="Dopson M."/>
        </authorList>
    </citation>
    <scope>NUCLEOTIDE SEQUENCE</scope>
    <source>
        <strain evidence="3">MM415A02464</strain>
        <strain evidence="2">MM415B00319</strain>
        <strain evidence="1">TM448A00246</strain>
        <strain evidence="4">TM448B02818</strain>
    </source>
</reference>
<gene>
    <name evidence="3" type="ORF">MM415A02464_0009</name>
    <name evidence="2" type="ORF">MM415B00319_0079</name>
    <name evidence="1" type="ORF">TM448A00246_0056</name>
    <name evidence="4" type="ORF">TM448B02818_0007</name>
</gene>
<dbReference type="EMBL" id="MT143992">
    <property type="protein sequence ID" value="QJA45565.1"/>
    <property type="molecule type" value="Genomic_DNA"/>
</dbReference>
<dbReference type="EMBL" id="MT142004">
    <property type="protein sequence ID" value="QJA73128.1"/>
    <property type="molecule type" value="Genomic_DNA"/>
</dbReference>
<dbReference type="EMBL" id="MT144957">
    <property type="protein sequence ID" value="QJI01869.1"/>
    <property type="molecule type" value="Genomic_DNA"/>
</dbReference>
<proteinExistence type="predicted"/>
<name>A0A6H1ZE79_9ZZZZ</name>